<name>A0A6G0TNF6_APHGL</name>
<evidence type="ECO:0000256" key="1">
    <source>
        <dbReference type="SAM" id="MobiDB-lite"/>
    </source>
</evidence>
<dbReference type="GO" id="GO:0042575">
    <property type="term" value="C:DNA polymerase complex"/>
    <property type="evidence" value="ECO:0007669"/>
    <property type="project" value="UniProtKB-ARBA"/>
</dbReference>
<feature type="compositionally biased region" description="Low complexity" evidence="1">
    <location>
        <begin position="61"/>
        <end position="80"/>
    </location>
</feature>
<reference evidence="2 3" key="1">
    <citation type="submission" date="2019-08" db="EMBL/GenBank/DDBJ databases">
        <title>The genome of the soybean aphid Biotype 1, its phylome, world population structure and adaptation to the North American continent.</title>
        <authorList>
            <person name="Giordano R."/>
            <person name="Donthu R.K."/>
            <person name="Hernandez A.G."/>
            <person name="Wright C.L."/>
            <person name="Zimin A.V."/>
        </authorList>
    </citation>
    <scope>NUCLEOTIDE SEQUENCE [LARGE SCALE GENOMIC DNA]</scope>
    <source>
        <tissue evidence="2">Whole aphids</tissue>
    </source>
</reference>
<evidence type="ECO:0008006" key="4">
    <source>
        <dbReference type="Google" id="ProtNLM"/>
    </source>
</evidence>
<dbReference type="OrthoDB" id="8191949at2759"/>
<feature type="region of interest" description="Disordered" evidence="1">
    <location>
        <begin position="54"/>
        <end position="85"/>
    </location>
</feature>
<dbReference type="PANTHER" id="PTHR31511:SF12">
    <property type="entry name" value="RHO TERMINATION FACTOR N-TERMINAL DOMAIN-CONTAINING PROTEIN"/>
    <property type="match status" value="1"/>
</dbReference>
<keyword evidence="3" id="KW-1185">Reference proteome</keyword>
<dbReference type="EMBL" id="VYZN01000024">
    <property type="protein sequence ID" value="KAE9536144.1"/>
    <property type="molecule type" value="Genomic_DNA"/>
</dbReference>
<evidence type="ECO:0000313" key="2">
    <source>
        <dbReference type="EMBL" id="KAE9536144.1"/>
    </source>
</evidence>
<dbReference type="InterPro" id="IPR043502">
    <property type="entry name" value="DNA/RNA_pol_sf"/>
</dbReference>
<dbReference type="GO" id="GO:0003676">
    <property type="term" value="F:nucleic acid binding"/>
    <property type="evidence" value="ECO:0007669"/>
    <property type="project" value="InterPro"/>
</dbReference>
<dbReference type="InterPro" id="IPR012337">
    <property type="entry name" value="RNaseH-like_sf"/>
</dbReference>
<sequence length="1172" mass="137081">MGSTSILWSHYNRWHNSLQTKLMKNSTLKNIQEPARAIESVTIMTYIEIDSNESNSDNEQIASTSSTFISSQSTSSSSISPALKRKKHYHNDNICKRNSRPLDKNRCEIITQIYENTITGEIRDVSFKTLNVACFLTSNLTALLKNMYDKLLNEQETFTLKGSSWRQISLDGLQLRINKVNLLGGSSFIKLPKIIYDKKAIINKKSGLNFNCINYPTPINQIKKIEKINNVSVNVYSCDDKNQIYPLHVSNKEKSDHFDLFFFTNVSSHYCFINNFSRLVRSQRTKHISKIIICKRCFSTFSNKPNKNKPWGQHALDSHKVICQKHKLCKPVMIEPRDDEFIQFKNFNRADRIPIVIYADFECFLKPVNNIISNKTKNTHYHKPMSYGFYVKIDYNIVPIELIKKFKIPRKPIIYRGKNASKHFMNTIINISTNIYYLYKTNKSMIKLTKEEETQYINSTKCVHCLRLFNSETVMKVRDHSHFTGKYLRALCLECNFLAQNPKFVPVYFHNLSYDGHFIVRTLGCNDNDIRIIPNSSEKYISFSKQILNNFYVKFVDTFMFLPESLSNLATNLGEDKSKFREITKHFTIENIDLVIRKGVFPYEYVDCNSKLSDTTLPPRYKFYNSLTDDHISKKDYMHACNVWEKFKIKTLGEYSDLYLLTDVLILADVFENFRDICLKTFNLDASYYLTVPGFAFDAMLFYTGVKLERLKEYPMLLMIESGVRGGVCQSVRRYARANLPDVDGIIYNEKKPHVHLMYFDCVNLYGKSMLASLPLKDFEWCYDFSLDVTKIDDDAPIGYILEVDVDYPEKLHDDHCDLPFLPQNSCPPNTKINKLLTTLNNKKNYVVHYRLLKQAINNGLKLVKIHKIIKFTQSKWLAPHVEKCTSMRVLANNKFEYEFWKLLVNSVYGKCMENPRKRLNIKLVSNDQKAHQLMRKPNFIDRTIYNNNLMSLHFQKEKIKFDKPIYVGFSILDVSKTYIYNFHYNIMKNKYGKKISLLYTDTDSLIYRIKTNNFLNDLKFDLLDYFDTSNFPINHYCFSNKHKNIPGFFKDELKSETMTQFVTLRPKLYAYTVSGVEYKKAKGVKKYVRDKYMTVDHYLNILSEFSSQNADAQKDKTKQISTSCDMNIIQSNKHHVYSKTMKKIVLSANDDKRVILKGGIRTLPYGHYKLN</sequence>
<proteinExistence type="predicted"/>
<organism evidence="2 3">
    <name type="scientific">Aphis glycines</name>
    <name type="common">Soybean aphid</name>
    <dbReference type="NCBI Taxonomy" id="307491"/>
    <lineage>
        <taxon>Eukaryota</taxon>
        <taxon>Metazoa</taxon>
        <taxon>Ecdysozoa</taxon>
        <taxon>Arthropoda</taxon>
        <taxon>Hexapoda</taxon>
        <taxon>Insecta</taxon>
        <taxon>Pterygota</taxon>
        <taxon>Neoptera</taxon>
        <taxon>Paraneoptera</taxon>
        <taxon>Hemiptera</taxon>
        <taxon>Sternorrhyncha</taxon>
        <taxon>Aphidomorpha</taxon>
        <taxon>Aphidoidea</taxon>
        <taxon>Aphididae</taxon>
        <taxon>Aphidini</taxon>
        <taxon>Aphis</taxon>
        <taxon>Aphis</taxon>
    </lineage>
</organism>
<dbReference type="SUPFAM" id="SSF53098">
    <property type="entry name" value="Ribonuclease H-like"/>
    <property type="match status" value="1"/>
</dbReference>
<dbReference type="SUPFAM" id="SSF56672">
    <property type="entry name" value="DNA/RNA polymerases"/>
    <property type="match status" value="1"/>
</dbReference>
<evidence type="ECO:0000313" key="3">
    <source>
        <dbReference type="Proteomes" id="UP000475862"/>
    </source>
</evidence>
<accession>A0A6G0TNF6</accession>
<dbReference type="Gene3D" id="3.30.420.10">
    <property type="entry name" value="Ribonuclease H-like superfamily/Ribonuclease H"/>
    <property type="match status" value="1"/>
</dbReference>
<dbReference type="Proteomes" id="UP000475862">
    <property type="component" value="Unassembled WGS sequence"/>
</dbReference>
<dbReference type="GO" id="GO:0071897">
    <property type="term" value="P:DNA biosynthetic process"/>
    <property type="evidence" value="ECO:0007669"/>
    <property type="project" value="UniProtKB-ARBA"/>
</dbReference>
<gene>
    <name evidence="2" type="ORF">AGLY_007367</name>
</gene>
<comment type="caution">
    <text evidence="2">The sequence shown here is derived from an EMBL/GenBank/DDBJ whole genome shotgun (WGS) entry which is preliminary data.</text>
</comment>
<protein>
    <recommendedName>
        <fullName evidence="4">DNA-directed DNA polymerase</fullName>
    </recommendedName>
</protein>
<dbReference type="InterPro" id="IPR036397">
    <property type="entry name" value="RNaseH_sf"/>
</dbReference>
<dbReference type="AlphaFoldDB" id="A0A6G0TNF6"/>
<dbReference type="PANTHER" id="PTHR31511">
    <property type="entry name" value="PROTEIN CBG23764"/>
    <property type="match status" value="1"/>
</dbReference>